<accession>A0A7S0ZVY0</accession>
<evidence type="ECO:0000313" key="1">
    <source>
        <dbReference type="EMBL" id="CAD8834274.1"/>
    </source>
</evidence>
<dbReference type="GO" id="GO:0046475">
    <property type="term" value="P:glycerophospholipid catabolic process"/>
    <property type="evidence" value="ECO:0007669"/>
    <property type="project" value="TreeGrafter"/>
</dbReference>
<protein>
    <recommendedName>
        <fullName evidence="2">PLA2c domain-containing protein</fullName>
    </recommendedName>
</protein>
<dbReference type="GO" id="GO:0004623">
    <property type="term" value="F:phospholipase A2 activity"/>
    <property type="evidence" value="ECO:0007669"/>
    <property type="project" value="TreeGrafter"/>
</dbReference>
<gene>
    <name evidence="1" type="ORF">NSCI0253_LOCUS8622</name>
</gene>
<dbReference type="PANTHER" id="PTHR10728:SF40">
    <property type="entry name" value="PATATIN FAMILY PROTEIN"/>
    <property type="match status" value="1"/>
</dbReference>
<dbReference type="EMBL" id="HBFQ01012319">
    <property type="protein sequence ID" value="CAD8834274.1"/>
    <property type="molecule type" value="Transcribed_RNA"/>
</dbReference>
<name>A0A7S0ZVY0_NOCSC</name>
<dbReference type="InterPro" id="IPR016035">
    <property type="entry name" value="Acyl_Trfase/lysoPLipase"/>
</dbReference>
<evidence type="ECO:0008006" key="2">
    <source>
        <dbReference type="Google" id="ProtNLM"/>
    </source>
</evidence>
<reference evidence="1" key="1">
    <citation type="submission" date="2021-01" db="EMBL/GenBank/DDBJ databases">
        <authorList>
            <person name="Corre E."/>
            <person name="Pelletier E."/>
            <person name="Niang G."/>
            <person name="Scheremetjew M."/>
            <person name="Finn R."/>
            <person name="Kale V."/>
            <person name="Holt S."/>
            <person name="Cochrane G."/>
            <person name="Meng A."/>
            <person name="Brown T."/>
            <person name="Cohen L."/>
        </authorList>
    </citation>
    <scope>NUCLEOTIDE SEQUENCE</scope>
</reference>
<sequence length="641" mass="70461">MADSLLTCKNELECDVTLLSNDASALFDAEYEEDPDRAVPGVARMFKSVCSLFKSNVGAFILVQGVYDFENDQALALKGKLKDVKRPDLFNFAMKGVPCSPRIWTIPRAQFPEENEMPELFKRTQDVGLAISGGGIRASCESFGVLQALHSLGLLKEVRYVSSNSGSSWLNAAFGYLPDSHSLDSFFDGGTPVGPSKLTLERMEVMLEDSFLDIASKAHPIKWEVEDLIKDNQFGCVCKGHTMKSWNEAVTCAYLFKFGLYDAASVVSAPVGTLGHKRALDAVKTTKAKVLPMRSDGPFPIMHCSELHVSSDPGGVWFPREYTPLYGGVPMLYEDGEHVVGGGVVESFGLGGKGAKLPKGEHAIKEDTTVEVEPVYFCPLSFMAGTSSGAPYQNITDPKQARLLGGEVVPVWSPADLKSKFNEFTLLCDGGSTDNTGVIALARRGVKRIISALDVVGSPTDPSVVSQSWWPSLFGRATVGTNGLDPTSLNNRSQIFNESAMDELIRVAQSCVAQGKPVVVEQNLKVLRNDRCGVQGGYDLHILWIFNTISESFKKELPQETQDLLKKDPPLWRKDADRNLVHLIAEDEDLDATFPYSTTFYGNYSKRLCRMHSEMMAYNLLQSSKDGHLRRILTKSGGWFR</sequence>
<dbReference type="GO" id="GO:0005829">
    <property type="term" value="C:cytosol"/>
    <property type="evidence" value="ECO:0007669"/>
    <property type="project" value="TreeGrafter"/>
</dbReference>
<dbReference type="PANTHER" id="PTHR10728">
    <property type="entry name" value="CYTOSOLIC PHOSPHOLIPASE A2"/>
    <property type="match status" value="1"/>
</dbReference>
<dbReference type="AlphaFoldDB" id="A0A7S0ZVY0"/>
<dbReference type="Gene3D" id="3.40.1090.10">
    <property type="entry name" value="Cytosolic phospholipase A2 catalytic domain"/>
    <property type="match status" value="1"/>
</dbReference>
<organism evidence="1">
    <name type="scientific">Noctiluca scintillans</name>
    <name type="common">Sea sparkle</name>
    <name type="synonym">Red tide dinoflagellate</name>
    <dbReference type="NCBI Taxonomy" id="2966"/>
    <lineage>
        <taxon>Eukaryota</taxon>
        <taxon>Sar</taxon>
        <taxon>Alveolata</taxon>
        <taxon>Dinophyceae</taxon>
        <taxon>Noctilucales</taxon>
        <taxon>Noctilucaceae</taxon>
        <taxon>Noctiluca</taxon>
    </lineage>
</organism>
<proteinExistence type="predicted"/>
<dbReference type="SUPFAM" id="SSF52151">
    <property type="entry name" value="FabD/lysophospholipase-like"/>
    <property type="match status" value="1"/>
</dbReference>